<dbReference type="InterPro" id="IPR000182">
    <property type="entry name" value="GNAT_dom"/>
</dbReference>
<evidence type="ECO:0000313" key="4">
    <source>
        <dbReference type="EMBL" id="HHP04564.1"/>
    </source>
</evidence>
<evidence type="ECO:0000256" key="1">
    <source>
        <dbReference type="ARBA" id="ARBA00022679"/>
    </source>
</evidence>
<dbReference type="CDD" id="cd04301">
    <property type="entry name" value="NAT_SF"/>
    <property type="match status" value="1"/>
</dbReference>
<keyword evidence="2" id="KW-0012">Acyltransferase</keyword>
<dbReference type="Gene3D" id="3.40.630.30">
    <property type="match status" value="1"/>
</dbReference>
<comment type="caution">
    <text evidence="4">The sequence shown here is derived from an EMBL/GenBank/DDBJ whole genome shotgun (WGS) entry which is preliminary data.</text>
</comment>
<reference evidence="4" key="1">
    <citation type="journal article" date="2020" name="mSystems">
        <title>Genome- and Community-Level Interaction Insights into Carbon Utilization and Element Cycling Functions of Hydrothermarchaeota in Hydrothermal Sediment.</title>
        <authorList>
            <person name="Zhou Z."/>
            <person name="Liu Y."/>
            <person name="Xu W."/>
            <person name="Pan J."/>
            <person name="Luo Z.H."/>
            <person name="Li M."/>
        </authorList>
    </citation>
    <scope>NUCLEOTIDE SEQUENCE [LARGE SCALE GENOMIC DNA]</scope>
    <source>
        <strain evidence="4">SpSt-1125</strain>
    </source>
</reference>
<dbReference type="GO" id="GO:0016747">
    <property type="term" value="F:acyltransferase activity, transferring groups other than amino-acyl groups"/>
    <property type="evidence" value="ECO:0007669"/>
    <property type="project" value="InterPro"/>
</dbReference>
<feature type="domain" description="N-acetyltransferase" evidence="3">
    <location>
        <begin position="1"/>
        <end position="110"/>
    </location>
</feature>
<dbReference type="InterPro" id="IPR050832">
    <property type="entry name" value="Bact_Acetyltransf"/>
</dbReference>
<organism evidence="4">
    <name type="scientific">Thermofilum pendens</name>
    <dbReference type="NCBI Taxonomy" id="2269"/>
    <lineage>
        <taxon>Archaea</taxon>
        <taxon>Thermoproteota</taxon>
        <taxon>Thermoprotei</taxon>
        <taxon>Thermofilales</taxon>
        <taxon>Thermofilaceae</taxon>
        <taxon>Thermofilum</taxon>
    </lineage>
</organism>
<dbReference type="PANTHER" id="PTHR43877">
    <property type="entry name" value="AMINOALKYLPHOSPHONATE N-ACETYLTRANSFERASE-RELATED-RELATED"/>
    <property type="match status" value="1"/>
</dbReference>
<sequence length="247" mass="27711">MLSVRSRRRKALVAEVGGRVVGFVISYKRRGQAYIDSLAVDPDYRDLGIGSRLISELENLLVSEGVERVALSVKEGNLRALDFYLKRGYSVRGVILLLAADPQRLPEKAPKGFELRRRSASSISRLRSFKPTTWWSTLTEPVDRMVYKRYKGCEEALLAYKGRRVRGLAEFSVDDELFVDYIALSSYGSLEALRALLNGLRRAAEEASARIVTIPVDSSKEVIVEELSKTGFGVSKTEYLLAKELQD</sequence>
<dbReference type="PROSITE" id="PS51186">
    <property type="entry name" value="GNAT"/>
    <property type="match status" value="1"/>
</dbReference>
<dbReference type="Pfam" id="PF00583">
    <property type="entry name" value="Acetyltransf_1"/>
    <property type="match status" value="1"/>
</dbReference>
<dbReference type="EMBL" id="DRZM01000079">
    <property type="protein sequence ID" value="HHP04564.1"/>
    <property type="molecule type" value="Genomic_DNA"/>
</dbReference>
<keyword evidence="1 4" id="KW-0808">Transferase</keyword>
<name>A0A7J3X5Z1_THEPE</name>
<protein>
    <submittedName>
        <fullName evidence="4">GNAT family N-acetyltransferase</fullName>
    </submittedName>
</protein>
<dbReference type="InterPro" id="IPR016181">
    <property type="entry name" value="Acyl_CoA_acyltransferase"/>
</dbReference>
<proteinExistence type="predicted"/>
<accession>A0A7J3X5Z1</accession>
<dbReference type="SUPFAM" id="SSF55729">
    <property type="entry name" value="Acyl-CoA N-acyltransferases (Nat)"/>
    <property type="match status" value="1"/>
</dbReference>
<evidence type="ECO:0000259" key="3">
    <source>
        <dbReference type="PROSITE" id="PS51186"/>
    </source>
</evidence>
<evidence type="ECO:0000256" key="2">
    <source>
        <dbReference type="ARBA" id="ARBA00023315"/>
    </source>
</evidence>
<dbReference type="AlphaFoldDB" id="A0A7J3X5Z1"/>
<gene>
    <name evidence="4" type="ORF">ENM88_02270</name>
</gene>